<protein>
    <submittedName>
        <fullName evidence="1">Uncharacterized protein</fullName>
    </submittedName>
</protein>
<dbReference type="EMBL" id="CM055097">
    <property type="protein sequence ID" value="KAJ7551601.1"/>
    <property type="molecule type" value="Genomic_DNA"/>
</dbReference>
<accession>A0ACC2DBJ3</accession>
<organism evidence="1 2">
    <name type="scientific">Diphasiastrum complanatum</name>
    <name type="common">Issler's clubmoss</name>
    <name type="synonym">Lycopodium complanatum</name>
    <dbReference type="NCBI Taxonomy" id="34168"/>
    <lineage>
        <taxon>Eukaryota</taxon>
        <taxon>Viridiplantae</taxon>
        <taxon>Streptophyta</taxon>
        <taxon>Embryophyta</taxon>
        <taxon>Tracheophyta</taxon>
        <taxon>Lycopodiopsida</taxon>
        <taxon>Lycopodiales</taxon>
        <taxon>Lycopodiaceae</taxon>
        <taxon>Lycopodioideae</taxon>
        <taxon>Diphasiastrum</taxon>
    </lineage>
</organism>
<evidence type="ECO:0000313" key="1">
    <source>
        <dbReference type="EMBL" id="KAJ7551601.1"/>
    </source>
</evidence>
<name>A0ACC2DBJ3_DIPCM</name>
<sequence>MSSLVPGIERALSDKSSTSNLKIEALVFTRLVMASNPPVVFHPHIQALTNPVLAAVNERYYKVTSEALRVCGELVKAIRPELVQSPSFNFIPYVQPIYSTILKRLTAQDQDQEVKECAITCMGLIISLLGDQLKRELGVCLPLLLDRLRNEITRLTTVKAFATIAESPLKIDLSCILGQAVLELTTFLRKANRALRLASLGTLNALLIAYGDKIGSSSYESIIIELSSLISDADLHMTALALELCCTMMKDKRHHSYAGVVVKERVLPQALVLVKSPLLQGQALQTQLLSLLCLGEIGRRKDLHSHINLEGVIIRSFQSPSEEIKSAASYALGNIAVGNLSKYLTFILSQIDNQSKLQYLLLHSLKEVIARQSTDDAGKVDFKGTDVQKILALLFTHCQSEEEGIRNVVAECLGKLAILEPGKLVPALKERTLSSSAFTRATVVIAIKYTIVDRPQPIDMHIKPCIDSFLMLIRDEDRHVRRAAVSALSTAAHNKAVLVKDLLPALLPLLYDQTVIKKELIRTVDLGPFKHTVDDGLELRKGAFECVDTLLDNCLDQIDPSSFIDPYLLSGLSDHYDVKMPCHLILSKLAEKCPSAVLAVVDTLVEPLERTVTTKMKPDAVKQEVDRNEDMIRSALRAIESLNRISGDASSRFKAFMNNVVKSGPLAERYNAVRHESDAVVTGDIMDMS</sequence>
<reference evidence="2" key="1">
    <citation type="journal article" date="2024" name="Proc. Natl. Acad. Sci. U.S.A.">
        <title>Extraordinary preservation of gene collinearity over three hundred million years revealed in homosporous lycophytes.</title>
        <authorList>
            <person name="Li C."/>
            <person name="Wickell D."/>
            <person name="Kuo L.Y."/>
            <person name="Chen X."/>
            <person name="Nie B."/>
            <person name="Liao X."/>
            <person name="Peng D."/>
            <person name="Ji J."/>
            <person name="Jenkins J."/>
            <person name="Williams M."/>
            <person name="Shu S."/>
            <person name="Plott C."/>
            <person name="Barry K."/>
            <person name="Rajasekar S."/>
            <person name="Grimwood J."/>
            <person name="Han X."/>
            <person name="Sun S."/>
            <person name="Hou Z."/>
            <person name="He W."/>
            <person name="Dai G."/>
            <person name="Sun C."/>
            <person name="Schmutz J."/>
            <person name="Leebens-Mack J.H."/>
            <person name="Li F.W."/>
            <person name="Wang L."/>
        </authorList>
    </citation>
    <scope>NUCLEOTIDE SEQUENCE [LARGE SCALE GENOMIC DNA]</scope>
    <source>
        <strain evidence="2">cv. PW_Plant_1</strain>
    </source>
</reference>
<gene>
    <name evidence="1" type="ORF">O6H91_06G021400</name>
</gene>
<dbReference type="Proteomes" id="UP001162992">
    <property type="component" value="Chromosome 6"/>
</dbReference>
<evidence type="ECO:0000313" key="2">
    <source>
        <dbReference type="Proteomes" id="UP001162992"/>
    </source>
</evidence>
<keyword evidence="2" id="KW-1185">Reference proteome</keyword>
<proteinExistence type="predicted"/>
<comment type="caution">
    <text evidence="1">The sequence shown here is derived from an EMBL/GenBank/DDBJ whole genome shotgun (WGS) entry which is preliminary data.</text>
</comment>